<evidence type="ECO:0000313" key="2">
    <source>
        <dbReference type="Proteomes" id="UP000486847"/>
    </source>
</evidence>
<name>A0A4P9NRQ2_ECOLX</name>
<dbReference type="Proteomes" id="UP000486847">
    <property type="component" value="Unassembled WGS sequence"/>
</dbReference>
<dbReference type="EMBL" id="WCEW01000002">
    <property type="protein sequence ID" value="MTE87671.1"/>
    <property type="molecule type" value="Genomic_DNA"/>
</dbReference>
<gene>
    <name evidence="1" type="ORF">F9B07_02265</name>
</gene>
<evidence type="ECO:0000313" key="1">
    <source>
        <dbReference type="EMBL" id="MTE87671.1"/>
    </source>
</evidence>
<protein>
    <submittedName>
        <fullName evidence="1">Uncharacterized protein</fullName>
    </submittedName>
</protein>
<organism evidence="1 2">
    <name type="scientific">Escherichia coli</name>
    <dbReference type="NCBI Taxonomy" id="562"/>
    <lineage>
        <taxon>Bacteria</taxon>
        <taxon>Pseudomonadati</taxon>
        <taxon>Pseudomonadota</taxon>
        <taxon>Gammaproteobacteria</taxon>
        <taxon>Enterobacterales</taxon>
        <taxon>Enterobacteriaceae</taxon>
        <taxon>Escherichia</taxon>
    </lineage>
</organism>
<reference evidence="1 2" key="1">
    <citation type="submission" date="2019-10" db="EMBL/GenBank/DDBJ databases">
        <title>Comparative genomic analysis of antimicrobial resistant Escherichia coli of diverse origin.</title>
        <authorList>
            <person name="Ghatak S."/>
            <person name="Milton A.P."/>
            <person name="Rhetso K."/>
            <person name="Purkait D."/>
            <person name="Das S."/>
            <person name="Puro K.-U."/>
            <person name="Shakuntala I."/>
            <person name="Sen A."/>
            <person name="Sanjukta R."/>
            <person name="Priya G.B."/>
            <person name="Mawlong M."/>
            <person name="Lyngdoh V."/>
            <person name="Rynghang J."/>
            <person name="Mawphlang B.L."/>
        </authorList>
    </citation>
    <scope>NUCLEOTIDE SEQUENCE [LARGE SCALE GENOMIC DNA]</scope>
    <source>
        <strain evidence="1 2">SE161</strain>
    </source>
</reference>
<comment type="caution">
    <text evidence="1">The sequence shown here is derived from an EMBL/GenBank/DDBJ whole genome shotgun (WGS) entry which is preliminary data.</text>
</comment>
<dbReference type="AlphaFoldDB" id="A0A4P9NRQ2"/>
<proteinExistence type="predicted"/>
<sequence>MMIRTGITYRFKQRVTEAGAIRLLSVESVTLRKKKGRNIPTLSSPKRIIYVFELVTLYRMTRNAG</sequence>
<accession>A0A4P9NRQ2</accession>